<dbReference type="AlphaFoldDB" id="A0A8B3S2C8"/>
<dbReference type="Proteomes" id="UP000291831">
    <property type="component" value="Unassembled WGS sequence"/>
</dbReference>
<evidence type="ECO:0000313" key="1">
    <source>
        <dbReference type="EMBL" id="RZB29152.1"/>
    </source>
</evidence>
<organism evidence="1 2">
    <name type="scientific">Candidatus Argoarchaeum ethanivorans</name>
    <dbReference type="NCBI Taxonomy" id="2608793"/>
    <lineage>
        <taxon>Archaea</taxon>
        <taxon>Methanobacteriati</taxon>
        <taxon>Methanobacteriota</taxon>
        <taxon>Stenosarchaea group</taxon>
        <taxon>Methanomicrobia</taxon>
        <taxon>Methanosarcinales</taxon>
        <taxon>Methanosarcinales incertae sedis</taxon>
        <taxon>GOM Arc I cluster</taxon>
        <taxon>Candidatus Argoarchaeum</taxon>
    </lineage>
</organism>
<dbReference type="EMBL" id="RPGO01000032">
    <property type="protein sequence ID" value="RZB29152.1"/>
    <property type="molecule type" value="Genomic_DNA"/>
</dbReference>
<sequence length="163" mass="18794">DELYQRILSLISLIILSEYMVTKNFKEVTFKSSCKALSNIFSYIAKNTPTISLREKDDVGIEFKAGLKQDYYGFFVSSPKKFANKVISKTKSNRNNTIFFFIGINEDTKDFSPIPLNRIRNEFRDTVKQELIKQGCVVWMIESIPINDNEGILLIALRKGDDF</sequence>
<reference evidence="2" key="1">
    <citation type="submission" date="2019-01" db="EMBL/GenBank/DDBJ databases">
        <title>Anaerobic oxidation of ethane by archaea from a marine hydrocarbon seep.</title>
        <authorList>
            <person name="Musat F."/>
        </authorList>
    </citation>
    <scope>NUCLEOTIDE SEQUENCE [LARGE SCALE GENOMIC DNA]</scope>
</reference>
<protein>
    <submittedName>
        <fullName evidence="1">Uncharacterized protein</fullName>
    </submittedName>
</protein>
<accession>A0A8B3S2C8</accession>
<comment type="caution">
    <text evidence="1">The sequence shown here is derived from an EMBL/GenBank/DDBJ whole genome shotgun (WGS) entry which is preliminary data.</text>
</comment>
<proteinExistence type="predicted"/>
<feature type="non-terminal residue" evidence="1">
    <location>
        <position position="1"/>
    </location>
</feature>
<name>A0A8B3S2C8_9EURY</name>
<gene>
    <name evidence="1" type="ORF">AEth_01484</name>
</gene>
<evidence type="ECO:0000313" key="2">
    <source>
        <dbReference type="Proteomes" id="UP000291831"/>
    </source>
</evidence>